<organism evidence="1 2">
    <name type="scientific">Dendryphion nanum</name>
    <dbReference type="NCBI Taxonomy" id="256645"/>
    <lineage>
        <taxon>Eukaryota</taxon>
        <taxon>Fungi</taxon>
        <taxon>Dikarya</taxon>
        <taxon>Ascomycota</taxon>
        <taxon>Pezizomycotina</taxon>
        <taxon>Dothideomycetes</taxon>
        <taxon>Pleosporomycetidae</taxon>
        <taxon>Pleosporales</taxon>
        <taxon>Torulaceae</taxon>
        <taxon>Dendryphion</taxon>
    </lineage>
</organism>
<dbReference type="EMBL" id="JAGMWT010000008">
    <property type="protein sequence ID" value="KAH7123593.1"/>
    <property type="molecule type" value="Genomic_DNA"/>
</dbReference>
<evidence type="ECO:0000313" key="2">
    <source>
        <dbReference type="Proteomes" id="UP000700596"/>
    </source>
</evidence>
<dbReference type="Proteomes" id="UP000700596">
    <property type="component" value="Unassembled WGS sequence"/>
</dbReference>
<sequence>MAPNSGLTHPYQQQLSRTVCQNSSLQNVKSDLEVALHRAFSIGNRPYKAATVVFINWSNDDMGVVQRQEELAEVFRDKLHYRTEFYTIKTEDEHMHFNIVQWLLNLAKVRGGKDSLIILMYSGYGQTVPDDSGRNEFIIGGDSNYMAYNFKGPPTSLSWHQAVSIVETHAGDVLHILDSDHSGYMVVNDGPEILAATSPVGQISFSSVLRDTLHSLNGSPVSASGLFARVCQQLHASGLEEMPVYVPNLRQKTSVILHSLAPDSITSLAQTPPKDVPKSGIRLLITVHVADSINPELMIQFKSWLSKEIPSICDSVKVEVQGSSSIGSSSLLLLTIPIEMWYYLPMGKKYTYLAIVRSGIVTDLN</sequence>
<proteinExistence type="predicted"/>
<keyword evidence="2" id="KW-1185">Reference proteome</keyword>
<dbReference type="OrthoDB" id="3688820at2759"/>
<accession>A0A9P9DQT7</accession>
<gene>
    <name evidence="1" type="ORF">B0J11DRAFT_606440</name>
</gene>
<name>A0A9P9DQT7_9PLEO</name>
<reference evidence="1" key="1">
    <citation type="journal article" date="2021" name="Nat. Commun.">
        <title>Genetic determinants of endophytism in the Arabidopsis root mycobiome.</title>
        <authorList>
            <person name="Mesny F."/>
            <person name="Miyauchi S."/>
            <person name="Thiergart T."/>
            <person name="Pickel B."/>
            <person name="Atanasova L."/>
            <person name="Karlsson M."/>
            <person name="Huettel B."/>
            <person name="Barry K.W."/>
            <person name="Haridas S."/>
            <person name="Chen C."/>
            <person name="Bauer D."/>
            <person name="Andreopoulos W."/>
            <person name="Pangilinan J."/>
            <person name="LaButti K."/>
            <person name="Riley R."/>
            <person name="Lipzen A."/>
            <person name="Clum A."/>
            <person name="Drula E."/>
            <person name="Henrissat B."/>
            <person name="Kohler A."/>
            <person name="Grigoriev I.V."/>
            <person name="Martin F.M."/>
            <person name="Hacquard S."/>
        </authorList>
    </citation>
    <scope>NUCLEOTIDE SEQUENCE</scope>
    <source>
        <strain evidence="1">MPI-CAGE-CH-0243</strain>
    </source>
</reference>
<comment type="caution">
    <text evidence="1">The sequence shown here is derived from an EMBL/GenBank/DDBJ whole genome shotgun (WGS) entry which is preliminary data.</text>
</comment>
<evidence type="ECO:0000313" key="1">
    <source>
        <dbReference type="EMBL" id="KAH7123593.1"/>
    </source>
</evidence>
<dbReference type="Gene3D" id="3.40.50.1460">
    <property type="match status" value="1"/>
</dbReference>
<protein>
    <submittedName>
        <fullName evidence="1">Uncharacterized protein</fullName>
    </submittedName>
</protein>
<dbReference type="AlphaFoldDB" id="A0A9P9DQT7"/>